<gene>
    <name evidence="1" type="ORF">AK812_SmicGene19958</name>
</gene>
<dbReference type="EMBL" id="LSRX01000425">
    <property type="protein sequence ID" value="OLP97659.1"/>
    <property type="molecule type" value="Genomic_DNA"/>
</dbReference>
<comment type="caution">
    <text evidence="1">The sequence shown here is derived from an EMBL/GenBank/DDBJ whole genome shotgun (WGS) entry which is preliminary data.</text>
</comment>
<proteinExistence type="predicted"/>
<protein>
    <submittedName>
        <fullName evidence="1">Uncharacterized protein</fullName>
    </submittedName>
</protein>
<name>A0A1Q9DR51_SYMMI</name>
<sequence length="277" mass="28959">MGYKLAVDSSKKATKLPLLRVCGSAAEPAHARDYDDSSTPAVAGSSENEVILVGVWSDAQRDVAILVAAIAAFIVGTKGDEDAMGDEISGTNGPAGPSLPNFADELLSACIRAFPKRRLQVLVARSCILTFPTRRLVLPVLVGRWLALARARASDAADSIDLSRWWIALGDGPTGPDGLGGDDFPGGSVAPELFGASEGVLRLPFAVLVVVNVDSLWRPRVTLRCVLRLRCPREGVGCIVLAGSYKMAAVVDGAVGQLVLHGDGDDFDGSSLFGHPG</sequence>
<reference evidence="1 2" key="1">
    <citation type="submission" date="2016-02" db="EMBL/GenBank/DDBJ databases">
        <title>Genome analysis of coral dinoflagellate symbionts highlights evolutionary adaptations to a symbiotic lifestyle.</title>
        <authorList>
            <person name="Aranda M."/>
            <person name="Li Y."/>
            <person name="Liew Y.J."/>
            <person name="Baumgarten S."/>
            <person name="Simakov O."/>
            <person name="Wilson M."/>
            <person name="Piel J."/>
            <person name="Ashoor H."/>
            <person name="Bougouffa S."/>
            <person name="Bajic V.B."/>
            <person name="Ryu T."/>
            <person name="Ravasi T."/>
            <person name="Bayer T."/>
            <person name="Micklem G."/>
            <person name="Kim H."/>
            <person name="Bhak J."/>
            <person name="Lajeunesse T.C."/>
            <person name="Voolstra C.R."/>
        </authorList>
    </citation>
    <scope>NUCLEOTIDE SEQUENCE [LARGE SCALE GENOMIC DNA]</scope>
    <source>
        <strain evidence="1 2">CCMP2467</strain>
    </source>
</reference>
<evidence type="ECO:0000313" key="2">
    <source>
        <dbReference type="Proteomes" id="UP000186817"/>
    </source>
</evidence>
<organism evidence="1 2">
    <name type="scientific">Symbiodinium microadriaticum</name>
    <name type="common">Dinoflagellate</name>
    <name type="synonym">Zooxanthella microadriatica</name>
    <dbReference type="NCBI Taxonomy" id="2951"/>
    <lineage>
        <taxon>Eukaryota</taxon>
        <taxon>Sar</taxon>
        <taxon>Alveolata</taxon>
        <taxon>Dinophyceae</taxon>
        <taxon>Suessiales</taxon>
        <taxon>Symbiodiniaceae</taxon>
        <taxon>Symbiodinium</taxon>
    </lineage>
</organism>
<accession>A0A1Q9DR51</accession>
<evidence type="ECO:0000313" key="1">
    <source>
        <dbReference type="EMBL" id="OLP97659.1"/>
    </source>
</evidence>
<dbReference type="AlphaFoldDB" id="A0A1Q9DR51"/>
<keyword evidence="2" id="KW-1185">Reference proteome</keyword>
<dbReference type="Proteomes" id="UP000186817">
    <property type="component" value="Unassembled WGS sequence"/>
</dbReference>